<evidence type="ECO:0000256" key="7">
    <source>
        <dbReference type="ARBA" id="ARBA00022842"/>
    </source>
</evidence>
<dbReference type="GO" id="GO:0019677">
    <property type="term" value="P:NAD+ catabolic process"/>
    <property type="evidence" value="ECO:0007669"/>
    <property type="project" value="TreeGrafter"/>
</dbReference>
<dbReference type="EMBL" id="WMBE01000002">
    <property type="protein sequence ID" value="MDG0866685.1"/>
    <property type="molecule type" value="Genomic_DNA"/>
</dbReference>
<dbReference type="Gene3D" id="3.90.79.20">
    <property type="match status" value="1"/>
</dbReference>
<comment type="catalytic activity">
    <reaction evidence="9">
        <text>a 5'-end NAD(+)-phospho-ribonucleoside in mRNA + H2O = a 5'-end phospho-adenosine-phospho-ribonucleoside in mRNA + beta-nicotinamide D-ribonucleotide + 2 H(+)</text>
        <dbReference type="Rhea" id="RHEA:60876"/>
        <dbReference type="Rhea" id="RHEA-COMP:15698"/>
        <dbReference type="Rhea" id="RHEA-COMP:15719"/>
        <dbReference type="ChEBI" id="CHEBI:14649"/>
        <dbReference type="ChEBI" id="CHEBI:15377"/>
        <dbReference type="ChEBI" id="CHEBI:15378"/>
        <dbReference type="ChEBI" id="CHEBI:144029"/>
        <dbReference type="ChEBI" id="CHEBI:144051"/>
    </reaction>
    <physiologicalReaction direction="left-to-right" evidence="9">
        <dbReference type="Rhea" id="RHEA:60877"/>
    </physiologicalReaction>
</comment>
<evidence type="ECO:0000256" key="1">
    <source>
        <dbReference type="ARBA" id="ARBA00001946"/>
    </source>
</evidence>
<evidence type="ECO:0000256" key="9">
    <source>
        <dbReference type="ARBA" id="ARBA00023679"/>
    </source>
</evidence>
<keyword evidence="8" id="KW-0520">NAD</keyword>
<dbReference type="InterPro" id="IPR049734">
    <property type="entry name" value="NudC-like_C"/>
</dbReference>
<dbReference type="Pfam" id="PF09297">
    <property type="entry name" value="Zn_ribbon_NUD"/>
    <property type="match status" value="1"/>
</dbReference>
<dbReference type="InterPro" id="IPR015797">
    <property type="entry name" value="NUDIX_hydrolase-like_dom_sf"/>
</dbReference>
<organism evidence="12 13">
    <name type="scientific">Candidatus Lucifugimonas marina</name>
    <dbReference type="NCBI Taxonomy" id="3038979"/>
    <lineage>
        <taxon>Bacteria</taxon>
        <taxon>Bacillati</taxon>
        <taxon>Chloroflexota</taxon>
        <taxon>Dehalococcoidia</taxon>
        <taxon>SAR202 cluster</taxon>
        <taxon>Candidatus Lucifugimonadales</taxon>
        <taxon>Candidatus Lucifugimonadaceae</taxon>
        <taxon>Candidatus Lucifugimonas</taxon>
    </lineage>
</organism>
<dbReference type="AlphaFoldDB" id="A0AAJ5ZF11"/>
<evidence type="ECO:0000313" key="13">
    <source>
        <dbReference type="Proteomes" id="UP001219901"/>
    </source>
</evidence>
<comment type="similarity">
    <text evidence="3">Belongs to the Nudix hydrolase family. NudC subfamily.</text>
</comment>
<dbReference type="InterPro" id="IPR000086">
    <property type="entry name" value="NUDIX_hydrolase_dom"/>
</dbReference>
<dbReference type="Gene3D" id="3.90.79.10">
    <property type="entry name" value="Nucleoside Triphosphate Pyrophosphohydrolase"/>
    <property type="match status" value="1"/>
</dbReference>
<dbReference type="GO" id="GO:0005829">
    <property type="term" value="C:cytosol"/>
    <property type="evidence" value="ECO:0007669"/>
    <property type="project" value="TreeGrafter"/>
</dbReference>
<dbReference type="InterPro" id="IPR050241">
    <property type="entry name" value="NAD-cap_RNA_hydrolase_NudC"/>
</dbReference>
<evidence type="ECO:0000259" key="10">
    <source>
        <dbReference type="PROSITE" id="PS51462"/>
    </source>
</evidence>
<dbReference type="GO" id="GO:0006742">
    <property type="term" value="P:NADP+ catabolic process"/>
    <property type="evidence" value="ECO:0007669"/>
    <property type="project" value="TreeGrafter"/>
</dbReference>
<reference evidence="13" key="3">
    <citation type="submission" date="2023-06" db="EMBL/GenBank/DDBJ databases">
        <title>Pangenomics reveal diversification of enzyme families and niche specialization in globally abundant SAR202 bacteria.</title>
        <authorList>
            <person name="Saw J.H.W."/>
        </authorList>
    </citation>
    <scope>NUCLEOTIDE SEQUENCE [LARGE SCALE GENOMIC DNA]</scope>
    <source>
        <strain evidence="13">JH1073</strain>
    </source>
</reference>
<dbReference type="GO" id="GO:0035529">
    <property type="term" value="F:NADH pyrophosphatase activity"/>
    <property type="evidence" value="ECO:0007669"/>
    <property type="project" value="TreeGrafter"/>
</dbReference>
<keyword evidence="7" id="KW-0460">Magnesium</keyword>
<dbReference type="GO" id="GO:0046872">
    <property type="term" value="F:metal ion binding"/>
    <property type="evidence" value="ECO:0007669"/>
    <property type="project" value="UniProtKB-KW"/>
</dbReference>
<evidence type="ECO:0000256" key="4">
    <source>
        <dbReference type="ARBA" id="ARBA00012381"/>
    </source>
</evidence>
<dbReference type="Proteomes" id="UP001219901">
    <property type="component" value="Chromosome"/>
</dbReference>
<keyword evidence="13" id="KW-1185">Reference proteome</keyword>
<dbReference type="CDD" id="cd03429">
    <property type="entry name" value="NUDIX_NADH_pyrophosphatase_Nudt13"/>
    <property type="match status" value="1"/>
</dbReference>
<dbReference type="EMBL" id="CP046147">
    <property type="protein sequence ID" value="WFG38115.1"/>
    <property type="molecule type" value="Genomic_DNA"/>
</dbReference>
<dbReference type="InterPro" id="IPR015376">
    <property type="entry name" value="Znr_NADH_PPase"/>
</dbReference>
<evidence type="ECO:0000256" key="6">
    <source>
        <dbReference type="ARBA" id="ARBA00022801"/>
    </source>
</evidence>
<dbReference type="PROSITE" id="PS51462">
    <property type="entry name" value="NUDIX"/>
    <property type="match status" value="1"/>
</dbReference>
<dbReference type="Pfam" id="PF09296">
    <property type="entry name" value="NUDIX-like"/>
    <property type="match status" value="1"/>
</dbReference>
<dbReference type="InterPro" id="IPR015375">
    <property type="entry name" value="NADH_PPase-like_N"/>
</dbReference>
<evidence type="ECO:0000313" key="11">
    <source>
        <dbReference type="EMBL" id="MDG0866685.1"/>
    </source>
</evidence>
<evidence type="ECO:0000313" key="14">
    <source>
        <dbReference type="Proteomes" id="UP001321249"/>
    </source>
</evidence>
<dbReference type="SUPFAM" id="SSF55811">
    <property type="entry name" value="Nudix"/>
    <property type="match status" value="1"/>
</dbReference>
<dbReference type="Proteomes" id="UP001321249">
    <property type="component" value="Unassembled WGS sequence"/>
</dbReference>
<feature type="domain" description="Nudix hydrolase" evidence="10">
    <location>
        <begin position="168"/>
        <end position="293"/>
    </location>
</feature>
<accession>A0AAJ5ZF11</accession>
<dbReference type="PANTHER" id="PTHR42904:SF6">
    <property type="entry name" value="NAD-CAPPED RNA HYDROLASE NUDT12"/>
    <property type="match status" value="1"/>
</dbReference>
<name>A0AAJ5ZF11_9CHLR</name>
<reference evidence="13 14" key="1">
    <citation type="submission" date="2019-11" db="EMBL/GenBank/DDBJ databases">
        <authorList>
            <person name="Cho J.-C."/>
        </authorList>
    </citation>
    <scope>NUCLEOTIDE SEQUENCE [LARGE SCALE GENOMIC DNA]</scope>
    <source>
        <strain evidence="12 13">JH1073</strain>
        <strain evidence="11 14">JH702</strain>
    </source>
</reference>
<keyword evidence="5" id="KW-0479">Metal-binding</keyword>
<reference evidence="12" key="2">
    <citation type="journal article" date="2023" name="Nat. Commun.">
        <title>Cultivation of marine bacteria of the SAR202 clade.</title>
        <authorList>
            <person name="Lim Y."/>
            <person name="Seo J.H."/>
            <person name="Giovannoni S.J."/>
            <person name="Kang I."/>
            <person name="Cho J.C."/>
        </authorList>
    </citation>
    <scope>NUCLEOTIDE SEQUENCE</scope>
    <source>
        <strain evidence="12">JH1073</strain>
    </source>
</reference>
<keyword evidence="6 12" id="KW-0378">Hydrolase</keyword>
<evidence type="ECO:0000256" key="3">
    <source>
        <dbReference type="ARBA" id="ARBA00009595"/>
    </source>
</evidence>
<gene>
    <name evidence="12" type="primary">nudC</name>
    <name evidence="11" type="ORF">GKO46_06290</name>
    <name evidence="12" type="ORF">GKO48_00295</name>
</gene>
<evidence type="ECO:0000256" key="2">
    <source>
        <dbReference type="ARBA" id="ARBA00001947"/>
    </source>
</evidence>
<evidence type="ECO:0000256" key="8">
    <source>
        <dbReference type="ARBA" id="ARBA00023027"/>
    </source>
</evidence>
<dbReference type="InterPro" id="IPR020084">
    <property type="entry name" value="NUDIX_hydrolase_CS"/>
</dbReference>
<sequence length="309" mass="34183">MSYTHIFAGNPFDRGDHARRDEDLLKKMIRQDNARHLPFHKLQPLVSRQGQPELGWIGHEFLDSLPEEAGGPKFLGFDADQNPHFAVDISPVEDPSGIAALIPGAAFEDGRAAATDISQGESGILAQARSNINWHSQHRFCSVCGTESQSQRGGLMRECPKCKSQHFPRTDPVAIMLVYKGDRCVMGQTQARHNSTFYSCLAGFMDQGESIEEGVRREVMEEGGLEVGKVTYHSSQPWPFPSSLMIGCHAEAISEDIVIDEGEMSDVRWFTRDEVKLALEDKLEGVSIPGPIAIAHHLIKSWAYGTANI</sequence>
<comment type="cofactor">
    <cofactor evidence="2">
        <name>Zn(2+)</name>
        <dbReference type="ChEBI" id="CHEBI:29105"/>
    </cofactor>
</comment>
<comment type="cofactor">
    <cofactor evidence="1">
        <name>Mg(2+)</name>
        <dbReference type="ChEBI" id="CHEBI:18420"/>
    </cofactor>
</comment>
<dbReference type="EC" id="3.6.1.22" evidence="4"/>
<proteinExistence type="inferred from homology"/>
<dbReference type="Pfam" id="PF00293">
    <property type="entry name" value="NUDIX"/>
    <property type="match status" value="1"/>
</dbReference>
<evidence type="ECO:0000313" key="12">
    <source>
        <dbReference type="EMBL" id="WFG38115.1"/>
    </source>
</evidence>
<evidence type="ECO:0000256" key="5">
    <source>
        <dbReference type="ARBA" id="ARBA00022723"/>
    </source>
</evidence>
<dbReference type="PANTHER" id="PTHR42904">
    <property type="entry name" value="NUDIX HYDROLASE, NUDC SUBFAMILY"/>
    <property type="match status" value="1"/>
</dbReference>
<protein>
    <recommendedName>
        <fullName evidence="4">NAD(+) diphosphatase</fullName>
        <ecNumber evidence="4">3.6.1.22</ecNumber>
    </recommendedName>
</protein>
<dbReference type="PROSITE" id="PS00893">
    <property type="entry name" value="NUDIX_BOX"/>
    <property type="match status" value="1"/>
</dbReference>
<dbReference type="NCBIfam" id="NF001299">
    <property type="entry name" value="PRK00241.1"/>
    <property type="match status" value="1"/>
</dbReference>
<dbReference type="RefSeq" id="WP_342824320.1">
    <property type="nucleotide sequence ID" value="NZ_CP046146.1"/>
</dbReference>